<gene>
    <name evidence="4" type="primary">LOC115885452</name>
</gene>
<evidence type="ECO:0000313" key="4">
    <source>
        <dbReference type="RefSeq" id="XP_030760232.1"/>
    </source>
</evidence>
<dbReference type="InParanoid" id="A0A6J2Y9S5"/>
<name>A0A6J2Y9S5_SITOR</name>
<feature type="region of interest" description="Disordered" evidence="1">
    <location>
        <begin position="123"/>
        <end position="180"/>
    </location>
</feature>
<feature type="compositionally biased region" description="Basic residues" evidence="1">
    <location>
        <begin position="257"/>
        <end position="284"/>
    </location>
</feature>
<dbReference type="KEGG" id="soy:115885452"/>
<evidence type="ECO:0000313" key="3">
    <source>
        <dbReference type="Proteomes" id="UP000504635"/>
    </source>
</evidence>
<feature type="signal peptide" evidence="2">
    <location>
        <begin position="1"/>
        <end position="21"/>
    </location>
</feature>
<protein>
    <submittedName>
        <fullName evidence="4">Uncharacterized protein LOC115885452</fullName>
    </submittedName>
</protein>
<dbReference type="GeneID" id="115885452"/>
<dbReference type="OrthoDB" id="6784448at2759"/>
<evidence type="ECO:0000256" key="2">
    <source>
        <dbReference type="SAM" id="SignalP"/>
    </source>
</evidence>
<feature type="chain" id="PRO_5026763645" evidence="2">
    <location>
        <begin position="22"/>
        <end position="672"/>
    </location>
</feature>
<reference evidence="4" key="1">
    <citation type="submission" date="2025-08" db="UniProtKB">
        <authorList>
            <consortium name="RefSeq"/>
        </authorList>
    </citation>
    <scope>IDENTIFICATION</scope>
    <source>
        <tissue evidence="4">Gonads</tissue>
    </source>
</reference>
<proteinExistence type="predicted"/>
<dbReference type="AlphaFoldDB" id="A0A6J2Y9S5"/>
<feature type="region of interest" description="Disordered" evidence="1">
    <location>
        <begin position="256"/>
        <end position="290"/>
    </location>
</feature>
<keyword evidence="2" id="KW-0732">Signal</keyword>
<keyword evidence="3" id="KW-1185">Reference proteome</keyword>
<sequence length="672" mass="76774">MHFHVLKYLLLLFLITTKCTTKLINPNQNSVSLLNQVSDFDDIFEQENSENEHSEEKASYQTSNLNHQFIPYENPSNFAGDSVFSCDQLSDSSLCPKHDIKQREPSPDSQDSKIYRVLTEEELQADENQDDQDKPQKIPLFGKLVSSKDSEVPETVLIKETQSNVKEKSEQNSKSLDSYRNTNNDCPNCKNFFPIPLLESILIGRLLESSRKENKHYPLKYIVKSVVPNFTNVQELENPSVASSFKKYLQKREQQLKRLKHHKKKKKQQKKKKKPKHPKQRIHRSINQQEKEAHINNMVEYLNKNQSFHDNYNVIPLVFGVLRPSQDRMLITGIKDNANEEDKLMLRTILNLQLDKKPENNSGNNIADVSPPANASLGLQLPAVNNETSTAKPAGPENGTALNSNVSTPEMKKNLIEVMKRQQDYPGNVASSMQVVKIEETTMMASVPQAPPVPVGAPGGPEVNLDEFPGILIYPKSYNIRKRNVNFDLVEDDNVADLNEANDLLKTIAESENMKVNELVKKDCKDSKCTDETNKILDVLENLQQESIKSEEGGFVEYSPTKKNEIDSLGHSTQAEKIQKPAETKSKLNKIEKDLKLVNEIQNIVNGVNRFKHREKKRAARSTKKKKKHVYDKVEDDEKLKTEVNGLIQIRKILRKNKNDRAFGRNRFLAKR</sequence>
<dbReference type="Proteomes" id="UP000504635">
    <property type="component" value="Unplaced"/>
</dbReference>
<dbReference type="RefSeq" id="XP_030760232.1">
    <property type="nucleotide sequence ID" value="XM_030904372.1"/>
</dbReference>
<accession>A0A6J2Y9S5</accession>
<feature type="region of interest" description="Disordered" evidence="1">
    <location>
        <begin position="387"/>
        <end position="407"/>
    </location>
</feature>
<evidence type="ECO:0000256" key="1">
    <source>
        <dbReference type="SAM" id="MobiDB-lite"/>
    </source>
</evidence>
<organism evidence="3 4">
    <name type="scientific">Sitophilus oryzae</name>
    <name type="common">Rice weevil</name>
    <name type="synonym">Curculio oryzae</name>
    <dbReference type="NCBI Taxonomy" id="7048"/>
    <lineage>
        <taxon>Eukaryota</taxon>
        <taxon>Metazoa</taxon>
        <taxon>Ecdysozoa</taxon>
        <taxon>Arthropoda</taxon>
        <taxon>Hexapoda</taxon>
        <taxon>Insecta</taxon>
        <taxon>Pterygota</taxon>
        <taxon>Neoptera</taxon>
        <taxon>Endopterygota</taxon>
        <taxon>Coleoptera</taxon>
        <taxon>Polyphaga</taxon>
        <taxon>Cucujiformia</taxon>
        <taxon>Curculionidae</taxon>
        <taxon>Dryophthorinae</taxon>
        <taxon>Sitophilus</taxon>
    </lineage>
</organism>